<organism evidence="2">
    <name type="scientific">Anguilla anguilla</name>
    <name type="common">European freshwater eel</name>
    <name type="synonym">Muraena anguilla</name>
    <dbReference type="NCBI Taxonomy" id="7936"/>
    <lineage>
        <taxon>Eukaryota</taxon>
        <taxon>Metazoa</taxon>
        <taxon>Chordata</taxon>
        <taxon>Craniata</taxon>
        <taxon>Vertebrata</taxon>
        <taxon>Euteleostomi</taxon>
        <taxon>Actinopterygii</taxon>
        <taxon>Neopterygii</taxon>
        <taxon>Teleostei</taxon>
        <taxon>Anguilliformes</taxon>
        <taxon>Anguillidae</taxon>
        <taxon>Anguilla</taxon>
    </lineage>
</organism>
<sequence length="30" mass="3244">MAEFSSAAPLEKWAQETKQAVDSSNGSLLF</sequence>
<evidence type="ECO:0000313" key="2">
    <source>
        <dbReference type="EMBL" id="JAH60319.1"/>
    </source>
</evidence>
<reference evidence="2" key="1">
    <citation type="submission" date="2014-11" db="EMBL/GenBank/DDBJ databases">
        <authorList>
            <person name="Amaro Gonzalez C."/>
        </authorList>
    </citation>
    <scope>NUCLEOTIDE SEQUENCE</scope>
</reference>
<accession>A0A0E9U349</accession>
<protein>
    <submittedName>
        <fullName evidence="2">Uncharacterized protein</fullName>
    </submittedName>
</protein>
<dbReference type="EMBL" id="GBXM01048258">
    <property type="protein sequence ID" value="JAH60319.1"/>
    <property type="molecule type" value="Transcribed_RNA"/>
</dbReference>
<reference evidence="2" key="2">
    <citation type="journal article" date="2015" name="Fish Shellfish Immunol.">
        <title>Early steps in the European eel (Anguilla anguilla)-Vibrio vulnificus interaction in the gills: Role of the RtxA13 toxin.</title>
        <authorList>
            <person name="Callol A."/>
            <person name="Pajuelo D."/>
            <person name="Ebbesson L."/>
            <person name="Teles M."/>
            <person name="MacKenzie S."/>
            <person name="Amaro C."/>
        </authorList>
    </citation>
    <scope>NUCLEOTIDE SEQUENCE</scope>
</reference>
<proteinExistence type="predicted"/>
<feature type="compositionally biased region" description="Polar residues" evidence="1">
    <location>
        <begin position="16"/>
        <end position="30"/>
    </location>
</feature>
<evidence type="ECO:0000256" key="1">
    <source>
        <dbReference type="SAM" id="MobiDB-lite"/>
    </source>
</evidence>
<feature type="region of interest" description="Disordered" evidence="1">
    <location>
        <begin position="1"/>
        <end position="30"/>
    </location>
</feature>
<name>A0A0E9U349_ANGAN</name>
<dbReference type="AlphaFoldDB" id="A0A0E9U349"/>